<dbReference type="Proteomes" id="UP001354227">
    <property type="component" value="Unassembled WGS sequence"/>
</dbReference>
<dbReference type="RefSeq" id="WP_330104823.1">
    <property type="nucleotide sequence ID" value="NZ_JAZDCT010000027.1"/>
</dbReference>
<evidence type="ECO:0000313" key="2">
    <source>
        <dbReference type="Proteomes" id="UP001354227"/>
    </source>
</evidence>
<accession>A0ABU7HGJ2</accession>
<reference evidence="1" key="1">
    <citation type="submission" date="2024-01" db="EMBL/GenBank/DDBJ databases">
        <title>Unpublished Manusciprt.</title>
        <authorList>
            <person name="Duman M."/>
            <person name="Valdes E.G."/>
            <person name="Ajmi N."/>
            <person name="Altun S."/>
            <person name="Saticioglu I.B."/>
        </authorList>
    </citation>
    <scope>NUCLEOTIDE SEQUENCE</scope>
    <source>
        <strain evidence="1">137P</strain>
    </source>
</reference>
<organism evidence="1 2">
    <name type="scientific">Pseudomonas carassii</name>
    <dbReference type="NCBI Taxonomy" id="3115855"/>
    <lineage>
        <taxon>Bacteria</taxon>
        <taxon>Pseudomonadati</taxon>
        <taxon>Pseudomonadota</taxon>
        <taxon>Gammaproteobacteria</taxon>
        <taxon>Pseudomonadales</taxon>
        <taxon>Pseudomonadaceae</taxon>
        <taxon>Pseudomonas</taxon>
    </lineage>
</organism>
<proteinExistence type="predicted"/>
<comment type="caution">
    <text evidence="1">The sequence shown here is derived from an EMBL/GenBank/DDBJ whole genome shotgun (WGS) entry which is preliminary data.</text>
</comment>
<protein>
    <submittedName>
        <fullName evidence="1">Uncharacterized protein</fullName>
    </submittedName>
</protein>
<keyword evidence="2" id="KW-1185">Reference proteome</keyword>
<gene>
    <name evidence="1" type="ORF">V0R62_18990</name>
</gene>
<dbReference type="EMBL" id="JAZDCT010000027">
    <property type="protein sequence ID" value="MEE1889756.1"/>
    <property type="molecule type" value="Genomic_DNA"/>
</dbReference>
<sequence length="252" mass="28830">MNFSLFRRHVDDIHRAAGIVISKQQLSNVSWPDFIQVEKGDEGTFLEFAKPAIIWNAPYRASSRGNAKRAIAMTGSFNFKDGVFDKGSAHLEVYESSISMGRLTLKILEAMHFDIEAGEKQTAFHPMFHVQFGKSKRWDDAVLRDRVQHLARMRPENIDIVRDVQMPIRDVRIPTPQMDYLSVLVMVIADYFCEKDSANEVKIGFQSLLKAVMSSKNSARVGRQSQTLEQRWVNHTLDRPFAAGHWYGESCH</sequence>
<name>A0ABU7HGJ2_9PSED</name>
<evidence type="ECO:0000313" key="1">
    <source>
        <dbReference type="EMBL" id="MEE1889756.1"/>
    </source>
</evidence>